<protein>
    <submittedName>
        <fullName evidence="1">Uncharacterized protein</fullName>
    </submittedName>
</protein>
<gene>
    <name evidence="1" type="ORF">PS685_05303</name>
</gene>
<organism evidence="1 2">
    <name type="scientific">Pseudomonas fluorescens</name>
    <dbReference type="NCBI Taxonomy" id="294"/>
    <lineage>
        <taxon>Bacteria</taxon>
        <taxon>Pseudomonadati</taxon>
        <taxon>Pseudomonadota</taxon>
        <taxon>Gammaproteobacteria</taxon>
        <taxon>Pseudomonadales</taxon>
        <taxon>Pseudomonadaceae</taxon>
        <taxon>Pseudomonas</taxon>
    </lineage>
</organism>
<proteinExistence type="predicted"/>
<name>A0A5E7AN33_PSEFL</name>
<reference evidence="1 2" key="1">
    <citation type="submission" date="2019-09" db="EMBL/GenBank/DDBJ databases">
        <authorList>
            <person name="Chandra G."/>
            <person name="Truman W A."/>
        </authorList>
    </citation>
    <scope>NUCLEOTIDE SEQUENCE [LARGE SCALE GENOMIC DNA]</scope>
    <source>
        <strain evidence="1">PS685</strain>
    </source>
</reference>
<dbReference type="EMBL" id="CABVHO010000371">
    <property type="protein sequence ID" value="VVN76023.1"/>
    <property type="molecule type" value="Genomic_DNA"/>
</dbReference>
<evidence type="ECO:0000313" key="2">
    <source>
        <dbReference type="Proteomes" id="UP000326437"/>
    </source>
</evidence>
<sequence length="264" mass="28412">MLEGRRIKGLWLGIGTHALNAQLGRRFNPTVEKRLAHDQGVGGVFHFQPVARFRLAAEDDFEVALGIDFQLAGIDESGLDQGAVGFIAAFLGAETQVGDAAALTFDAIVQLAVQARVLVEVVRVVGTDLRGLVGGFEEAGKGRIGKLDVHFQANAQQAREVAETFGAGGRIGRRFGAQNLLAAAFEVIAKRGPGLATQQMLFVNRADCHCSTLLISRTRIVNVCAQSSEPDSSAHNRATVLFASRRPFGLLEAIVKRRRTGRRD</sequence>
<accession>A0A5E7AN33</accession>
<dbReference type="Proteomes" id="UP000326437">
    <property type="component" value="Unassembled WGS sequence"/>
</dbReference>
<dbReference type="AlphaFoldDB" id="A0A5E7AN33"/>
<evidence type="ECO:0000313" key="1">
    <source>
        <dbReference type="EMBL" id="VVN76023.1"/>
    </source>
</evidence>